<dbReference type="InterPro" id="IPR002416">
    <property type="entry name" value="T2SS_protein-GspH"/>
</dbReference>
<evidence type="ECO:0000313" key="8">
    <source>
        <dbReference type="Proteomes" id="UP000318710"/>
    </source>
</evidence>
<dbReference type="GO" id="GO:0015627">
    <property type="term" value="C:type II protein secretion system complex"/>
    <property type="evidence" value="ECO:0007669"/>
    <property type="project" value="InterPro"/>
</dbReference>
<dbReference type="GO" id="GO:0016020">
    <property type="term" value="C:membrane"/>
    <property type="evidence" value="ECO:0007669"/>
    <property type="project" value="UniProtKB-SubCell"/>
</dbReference>
<evidence type="ECO:0000256" key="2">
    <source>
        <dbReference type="ARBA" id="ARBA00022481"/>
    </source>
</evidence>
<comment type="caution">
    <text evidence="7">The sequence shown here is derived from an EMBL/GenBank/DDBJ whole genome shotgun (WGS) entry which is preliminary data.</text>
</comment>
<evidence type="ECO:0000256" key="5">
    <source>
        <dbReference type="ARBA" id="ARBA00023136"/>
    </source>
</evidence>
<dbReference type="NCBIfam" id="TIGR02532">
    <property type="entry name" value="IV_pilin_GFxxxE"/>
    <property type="match status" value="1"/>
</dbReference>
<accession>A0A520N0L0</accession>
<keyword evidence="3 6" id="KW-0812">Transmembrane</keyword>
<proteinExistence type="predicted"/>
<organism evidence="7 8">
    <name type="scientific">SAR86 cluster bacterium</name>
    <dbReference type="NCBI Taxonomy" id="2030880"/>
    <lineage>
        <taxon>Bacteria</taxon>
        <taxon>Pseudomonadati</taxon>
        <taxon>Pseudomonadota</taxon>
        <taxon>Gammaproteobacteria</taxon>
        <taxon>SAR86 cluster</taxon>
    </lineage>
</organism>
<reference evidence="7 8" key="1">
    <citation type="submission" date="2019-02" db="EMBL/GenBank/DDBJ databases">
        <title>Prokaryotic population dynamics and viral predation in marine succession experiment using metagenomics: the confinement effect.</title>
        <authorList>
            <person name="Haro-Moreno J.M."/>
            <person name="Rodriguez-Valera F."/>
            <person name="Lopez-Perez M."/>
        </authorList>
    </citation>
    <scope>NUCLEOTIDE SEQUENCE [LARGE SCALE GENOMIC DNA]</scope>
    <source>
        <strain evidence="7">MED-G160</strain>
    </source>
</reference>
<evidence type="ECO:0000313" key="7">
    <source>
        <dbReference type="EMBL" id="RZO27022.1"/>
    </source>
</evidence>
<gene>
    <name evidence="7" type="ORF">EVA93_03565</name>
</gene>
<dbReference type="PRINTS" id="PR00885">
    <property type="entry name" value="BCTERIALGSPH"/>
</dbReference>
<name>A0A520N0L0_9GAMM</name>
<dbReference type="InterPro" id="IPR045584">
    <property type="entry name" value="Pilin-like"/>
</dbReference>
<dbReference type="InterPro" id="IPR012902">
    <property type="entry name" value="N_methyl_site"/>
</dbReference>
<evidence type="ECO:0000256" key="3">
    <source>
        <dbReference type="ARBA" id="ARBA00022692"/>
    </source>
</evidence>
<protein>
    <submittedName>
        <fullName evidence="7">Prepilin-type N-terminal cleavage/methylation domain-containing protein</fullName>
    </submittedName>
</protein>
<evidence type="ECO:0000256" key="4">
    <source>
        <dbReference type="ARBA" id="ARBA00022989"/>
    </source>
</evidence>
<keyword evidence="2" id="KW-0488">Methylation</keyword>
<dbReference type="Proteomes" id="UP000318710">
    <property type="component" value="Unassembled WGS sequence"/>
</dbReference>
<dbReference type="Gene3D" id="3.55.40.10">
    <property type="entry name" value="minor pseudopilin epsh domain"/>
    <property type="match status" value="1"/>
</dbReference>
<sequence>MLEIGCNNKRYHLGFTLIEILVVLIIIGITSTLITINFNTFDLIEKKANSFQKTVSYLTEESIITGKIIGLYLSSDNQFAKYLTEENQNEIDSSYKNTYWSDTSSLRKTFKFVDGSIIELDNQMLDTPVIIFYPSGENSGGQIDIYNSQYIQRIIIFSNGKIKDEIISY</sequence>
<dbReference type="EMBL" id="SHBF01000020">
    <property type="protein sequence ID" value="RZO27022.1"/>
    <property type="molecule type" value="Genomic_DNA"/>
</dbReference>
<keyword evidence="5 6" id="KW-0472">Membrane</keyword>
<dbReference type="GO" id="GO:0015628">
    <property type="term" value="P:protein secretion by the type II secretion system"/>
    <property type="evidence" value="ECO:0007669"/>
    <property type="project" value="InterPro"/>
</dbReference>
<feature type="transmembrane region" description="Helical" evidence="6">
    <location>
        <begin position="12"/>
        <end position="36"/>
    </location>
</feature>
<dbReference type="Pfam" id="PF07963">
    <property type="entry name" value="N_methyl"/>
    <property type="match status" value="1"/>
</dbReference>
<dbReference type="SUPFAM" id="SSF54523">
    <property type="entry name" value="Pili subunits"/>
    <property type="match status" value="1"/>
</dbReference>
<evidence type="ECO:0000256" key="6">
    <source>
        <dbReference type="SAM" id="Phobius"/>
    </source>
</evidence>
<dbReference type="AlphaFoldDB" id="A0A520N0L0"/>
<evidence type="ECO:0000256" key="1">
    <source>
        <dbReference type="ARBA" id="ARBA00004167"/>
    </source>
</evidence>
<comment type="subcellular location">
    <subcellularLocation>
        <location evidence="1">Membrane</location>
        <topology evidence="1">Single-pass membrane protein</topology>
    </subcellularLocation>
</comment>
<keyword evidence="4 6" id="KW-1133">Transmembrane helix</keyword>